<protein>
    <recommendedName>
        <fullName evidence="7">ATP synthase subunit delta</fullName>
    </recommendedName>
    <alternativeName>
        <fullName evidence="7">ATP synthase F(1) sector subunit delta</fullName>
    </alternativeName>
    <alternativeName>
        <fullName evidence="7">F-type ATPase subunit delta</fullName>
        <shortName evidence="7">F-ATPase subunit delta</shortName>
    </alternativeName>
</protein>
<organism evidence="8 9">
    <name type="scientific">Desulfuromonas thiophila</name>
    <dbReference type="NCBI Taxonomy" id="57664"/>
    <lineage>
        <taxon>Bacteria</taxon>
        <taxon>Pseudomonadati</taxon>
        <taxon>Thermodesulfobacteriota</taxon>
        <taxon>Desulfuromonadia</taxon>
        <taxon>Desulfuromonadales</taxon>
        <taxon>Desulfuromonadaceae</taxon>
        <taxon>Desulfuromonas</taxon>
    </lineage>
</organism>
<dbReference type="EMBL" id="FNAQ01000010">
    <property type="protein sequence ID" value="SDE39909.1"/>
    <property type="molecule type" value="Genomic_DNA"/>
</dbReference>
<dbReference type="GO" id="GO:0045259">
    <property type="term" value="C:proton-transporting ATP synthase complex"/>
    <property type="evidence" value="ECO:0007669"/>
    <property type="project" value="UniProtKB-KW"/>
</dbReference>
<comment type="function">
    <text evidence="7">This protein is part of the stalk that links CF(0) to CF(1). It either transmits conformational changes from CF(0) to CF(1) or is implicated in proton conduction.</text>
</comment>
<comment type="function">
    <text evidence="7">F(1)F(0) ATP synthase produces ATP from ADP in the presence of a proton or sodium gradient. F-type ATPases consist of two structural domains, F(1) containing the extramembraneous catalytic core and F(0) containing the membrane proton channel, linked together by a central stalk and a peripheral stalk. During catalysis, ATP synthesis in the catalytic domain of F(1) is coupled via a rotary mechanism of the central stalk subunits to proton translocation.</text>
</comment>
<comment type="similarity">
    <text evidence="7">Belongs to the ATPase delta chain family.</text>
</comment>
<dbReference type="RefSeq" id="WP_092078753.1">
    <property type="nucleotide sequence ID" value="NZ_FNAQ01000010.1"/>
</dbReference>
<evidence type="ECO:0000313" key="9">
    <source>
        <dbReference type="Proteomes" id="UP000243205"/>
    </source>
</evidence>
<keyword evidence="2 7" id="KW-0813">Transport</keyword>
<dbReference type="GO" id="GO:0005886">
    <property type="term" value="C:plasma membrane"/>
    <property type="evidence" value="ECO:0007669"/>
    <property type="project" value="UniProtKB-SubCell"/>
</dbReference>
<dbReference type="InterPro" id="IPR026015">
    <property type="entry name" value="ATP_synth_OSCP/delta_N_sf"/>
</dbReference>
<keyword evidence="3 7" id="KW-0375">Hydrogen ion transport</keyword>
<keyword evidence="6 7" id="KW-0066">ATP synthesis</keyword>
<dbReference type="InterPro" id="IPR000711">
    <property type="entry name" value="ATPase_OSCP/dsu"/>
</dbReference>
<sequence>MSTSAISKRYAQALVELAAEQELVEQTGTELEAVTALLARERALRLLMESPTLATEKKQAIFADIADKIQLSAIMRNFVGLLVQKDRMRYVKQITTDYRALADARSGIVRALVTSATKLTKNQADLIRQGLEQQTGCTVDLQLEVDSSLIGGLKAQVGDKVFDGSIKTQLNRIEDTLKKG</sequence>
<comment type="subcellular location">
    <subcellularLocation>
        <location evidence="7">Cell membrane</location>
        <topology evidence="7">Peripheral membrane protein</topology>
    </subcellularLocation>
    <subcellularLocation>
        <location evidence="1">Membrane</location>
    </subcellularLocation>
</comment>
<evidence type="ECO:0000256" key="5">
    <source>
        <dbReference type="ARBA" id="ARBA00023136"/>
    </source>
</evidence>
<dbReference type="STRING" id="57664.SAMN05661003_11013"/>
<dbReference type="Pfam" id="PF00213">
    <property type="entry name" value="OSCP"/>
    <property type="match status" value="1"/>
</dbReference>
<keyword evidence="5 7" id="KW-0472">Membrane</keyword>
<dbReference type="NCBIfam" id="NF004402">
    <property type="entry name" value="PRK05758.2-2"/>
    <property type="match status" value="1"/>
</dbReference>
<dbReference type="NCBIfam" id="TIGR01145">
    <property type="entry name" value="ATP_synt_delta"/>
    <property type="match status" value="1"/>
</dbReference>
<dbReference type="PRINTS" id="PR00125">
    <property type="entry name" value="ATPASEDELTA"/>
</dbReference>
<accession>A0A1G7CKS0</accession>
<keyword evidence="9" id="KW-1185">Reference proteome</keyword>
<evidence type="ECO:0000256" key="6">
    <source>
        <dbReference type="ARBA" id="ARBA00023310"/>
    </source>
</evidence>
<dbReference type="HAMAP" id="MF_01416">
    <property type="entry name" value="ATP_synth_delta_bact"/>
    <property type="match status" value="1"/>
</dbReference>
<evidence type="ECO:0000256" key="7">
    <source>
        <dbReference type="HAMAP-Rule" id="MF_01416"/>
    </source>
</evidence>
<evidence type="ECO:0000256" key="4">
    <source>
        <dbReference type="ARBA" id="ARBA00023065"/>
    </source>
</evidence>
<dbReference type="GO" id="GO:0046933">
    <property type="term" value="F:proton-transporting ATP synthase activity, rotational mechanism"/>
    <property type="evidence" value="ECO:0007669"/>
    <property type="project" value="UniProtKB-UniRule"/>
</dbReference>
<dbReference type="SUPFAM" id="SSF47928">
    <property type="entry name" value="N-terminal domain of the delta subunit of the F1F0-ATP synthase"/>
    <property type="match status" value="1"/>
</dbReference>
<keyword evidence="7" id="KW-0139">CF(1)</keyword>
<dbReference type="Proteomes" id="UP000243205">
    <property type="component" value="Unassembled WGS sequence"/>
</dbReference>
<name>A0A1G7CKS0_9BACT</name>
<evidence type="ECO:0000313" key="8">
    <source>
        <dbReference type="EMBL" id="SDE39909.1"/>
    </source>
</evidence>
<proteinExistence type="inferred from homology"/>
<keyword evidence="4 7" id="KW-0406">Ion transport</keyword>
<dbReference type="Gene3D" id="1.10.520.20">
    <property type="entry name" value="N-terminal domain of the delta subunit of the F1F0-ATP synthase"/>
    <property type="match status" value="1"/>
</dbReference>
<evidence type="ECO:0000256" key="3">
    <source>
        <dbReference type="ARBA" id="ARBA00022781"/>
    </source>
</evidence>
<evidence type="ECO:0000256" key="1">
    <source>
        <dbReference type="ARBA" id="ARBA00004370"/>
    </source>
</evidence>
<dbReference type="OrthoDB" id="9802471at2"/>
<keyword evidence="7" id="KW-1003">Cell membrane</keyword>
<reference evidence="9" key="1">
    <citation type="submission" date="2016-10" db="EMBL/GenBank/DDBJ databases">
        <authorList>
            <person name="Varghese N."/>
            <person name="Submissions S."/>
        </authorList>
    </citation>
    <scope>NUCLEOTIDE SEQUENCE [LARGE SCALE GENOMIC DNA]</scope>
    <source>
        <strain evidence="9">DSM 8987</strain>
    </source>
</reference>
<gene>
    <name evidence="7" type="primary">atpH</name>
    <name evidence="8" type="ORF">SAMN05661003_11013</name>
</gene>
<dbReference type="PANTHER" id="PTHR11910">
    <property type="entry name" value="ATP SYNTHASE DELTA CHAIN"/>
    <property type="match status" value="1"/>
</dbReference>
<evidence type="ECO:0000256" key="2">
    <source>
        <dbReference type="ARBA" id="ARBA00022448"/>
    </source>
</evidence>
<dbReference type="AlphaFoldDB" id="A0A1G7CKS0"/>